<accession>A0A225UND1</accession>
<gene>
    <name evidence="1" type="ORF">PHMEG_00036326</name>
</gene>
<sequence>MDSVNAQSTPFDFTGKWLSSGARELLRDQGQASASSGQVVGSPSGKCDNACSSDVFTRMKNTSPAPMESCCYRTNVRSIARPKRYQRRHHSAASW</sequence>
<organism evidence="1 2">
    <name type="scientific">Phytophthora megakarya</name>
    <dbReference type="NCBI Taxonomy" id="4795"/>
    <lineage>
        <taxon>Eukaryota</taxon>
        <taxon>Sar</taxon>
        <taxon>Stramenopiles</taxon>
        <taxon>Oomycota</taxon>
        <taxon>Peronosporomycetes</taxon>
        <taxon>Peronosporales</taxon>
        <taxon>Peronosporaceae</taxon>
        <taxon>Phytophthora</taxon>
    </lineage>
</organism>
<dbReference type="EMBL" id="NBNE01014986">
    <property type="protein sequence ID" value="OWY94056.1"/>
    <property type="molecule type" value="Genomic_DNA"/>
</dbReference>
<reference evidence="2" key="1">
    <citation type="submission" date="2017-03" db="EMBL/GenBank/DDBJ databases">
        <title>Phytopthora megakarya and P. palmivora, two closely related causual agents of cacao black pod achieved similar genome size and gene model numbers by different mechanisms.</title>
        <authorList>
            <person name="Ali S."/>
            <person name="Shao J."/>
            <person name="Larry D.J."/>
            <person name="Kronmiller B."/>
            <person name="Shen D."/>
            <person name="Strem M.D."/>
            <person name="Melnick R.L."/>
            <person name="Guiltinan M.J."/>
            <person name="Tyler B.M."/>
            <person name="Meinhardt L.W."/>
            <person name="Bailey B.A."/>
        </authorList>
    </citation>
    <scope>NUCLEOTIDE SEQUENCE [LARGE SCALE GENOMIC DNA]</scope>
    <source>
        <strain evidence="2">zdho120</strain>
    </source>
</reference>
<dbReference type="Proteomes" id="UP000198211">
    <property type="component" value="Unassembled WGS sequence"/>
</dbReference>
<protein>
    <submittedName>
        <fullName evidence="1">Uncharacterized protein</fullName>
    </submittedName>
</protein>
<proteinExistence type="predicted"/>
<comment type="caution">
    <text evidence="1">The sequence shown here is derived from an EMBL/GenBank/DDBJ whole genome shotgun (WGS) entry which is preliminary data.</text>
</comment>
<evidence type="ECO:0000313" key="2">
    <source>
        <dbReference type="Proteomes" id="UP000198211"/>
    </source>
</evidence>
<evidence type="ECO:0000313" key="1">
    <source>
        <dbReference type="EMBL" id="OWY94056.1"/>
    </source>
</evidence>
<keyword evidence="2" id="KW-1185">Reference proteome</keyword>
<dbReference type="AlphaFoldDB" id="A0A225UND1"/>
<name>A0A225UND1_9STRA</name>